<proteinExistence type="predicted"/>
<dbReference type="InterPro" id="IPR050879">
    <property type="entry name" value="Acyltransferase_3"/>
</dbReference>
<dbReference type="Pfam" id="PF01757">
    <property type="entry name" value="Acyl_transf_3"/>
    <property type="match status" value="1"/>
</dbReference>
<comment type="caution">
    <text evidence="11">The sequence shown here is derived from an EMBL/GenBank/DDBJ whole genome shotgun (WGS) entry which is preliminary data.</text>
</comment>
<evidence type="ECO:0000256" key="1">
    <source>
        <dbReference type="ARBA" id="ARBA00004651"/>
    </source>
</evidence>
<feature type="transmembrane region" description="Helical" evidence="9">
    <location>
        <begin position="173"/>
        <end position="191"/>
    </location>
</feature>
<dbReference type="EMBL" id="JAEEGB010000009">
    <property type="protein sequence ID" value="MBI6872910.1"/>
    <property type="molecule type" value="Genomic_DNA"/>
</dbReference>
<dbReference type="CDD" id="cd01840">
    <property type="entry name" value="SGNH_hydrolase_yrhL_like"/>
    <property type="match status" value="1"/>
</dbReference>
<accession>A0A934M3D7</accession>
<evidence type="ECO:0000256" key="4">
    <source>
        <dbReference type="ARBA" id="ARBA00022692"/>
    </source>
</evidence>
<dbReference type="InterPro" id="IPR002656">
    <property type="entry name" value="Acyl_transf_3_dom"/>
</dbReference>
<gene>
    <name evidence="11" type="ORF">I6U51_09355</name>
</gene>
<feature type="transmembrane region" description="Helical" evidence="9">
    <location>
        <begin position="264"/>
        <end position="287"/>
    </location>
</feature>
<sequence>MLNNMQNRRYITGLDGLRAFAVLAVIAYHFGFSWAMGGFLGVDIFFVISGYLITSQILTSLGSDFNFSLKEFWIRRIRRLLPAAYVMIITIFTWVTLFNRKIITTVLKDGISSIIYASNWWFIFHKISYFDSFGSPSPFKNLWSLAIEEQFYIIWPIILIIGLKVFKKRTKFANIVFIGAVCSAMLMGILYNPGEDPSRVYYGTDTRAFELLIGGWLAMIFPMKRFLSQNNATMRKRKALNITSMITFTIFIFSVVFMNEYQTFLYRGGMFLFSLNSAILIACVCSPNSYLGHLLSWKPLRWIGKRSYGIYLWHYPIIVLSTPVYEIGNQTGWRVCAQLAITFIIAEFSYRFIETPIQKYGFKGFFRRCLTINGFRFRRLSLARMTAIVIVPIVLVVVTAVSTIATKAEQQGEKVKAAQSETITNNTEKSSISKDSDISSDKKSETSSPAATKSYNEILAIGDSVMLDIASNLNKVYPNITIDGKVGRQLNQAIELAPTYAAFNDANKAVIIELGTNGYFTDKEIDNLLNSFNKAHIYLVNVRVPRQWEKQVNNALNKKAKERDNVTLIDWYSSSINHPEYFVSDGVHLQPKGIEALTSLIDQALSENKNIK</sequence>
<keyword evidence="6 9" id="KW-0472">Membrane</keyword>
<feature type="transmembrane region" description="Helical" evidence="9">
    <location>
        <begin position="20"/>
        <end position="53"/>
    </location>
</feature>
<evidence type="ECO:0000256" key="5">
    <source>
        <dbReference type="ARBA" id="ARBA00022989"/>
    </source>
</evidence>
<dbReference type="RefSeq" id="WP_211142394.1">
    <property type="nucleotide sequence ID" value="NZ_JAEEGB010000009.1"/>
</dbReference>
<feature type="region of interest" description="Disordered" evidence="8">
    <location>
        <begin position="415"/>
        <end position="449"/>
    </location>
</feature>
<evidence type="ECO:0000256" key="3">
    <source>
        <dbReference type="ARBA" id="ARBA00022679"/>
    </source>
</evidence>
<dbReference type="AlphaFoldDB" id="A0A934M3D7"/>
<evidence type="ECO:0000256" key="2">
    <source>
        <dbReference type="ARBA" id="ARBA00022475"/>
    </source>
</evidence>
<feature type="transmembrane region" description="Helical" evidence="9">
    <location>
        <begin position="385"/>
        <end position="405"/>
    </location>
</feature>
<feature type="transmembrane region" description="Helical" evidence="9">
    <location>
        <begin position="150"/>
        <end position="166"/>
    </location>
</feature>
<evidence type="ECO:0000256" key="7">
    <source>
        <dbReference type="ARBA" id="ARBA00023315"/>
    </source>
</evidence>
<feature type="transmembrane region" description="Helical" evidence="9">
    <location>
        <begin position="80"/>
        <end position="98"/>
    </location>
</feature>
<reference evidence="11" key="1">
    <citation type="submission" date="2020-12" db="EMBL/GenBank/DDBJ databases">
        <title>Clostridium thailandense sp. nov., a novel acetogenic bacterium isolated from peat land soil in Thailand.</title>
        <authorList>
            <person name="Chaikitkaew S."/>
            <person name="Birkeland N.K."/>
        </authorList>
    </citation>
    <scope>NUCLEOTIDE SEQUENCE</scope>
    <source>
        <strain evidence="11">DSM 17425</strain>
    </source>
</reference>
<dbReference type="PANTHER" id="PTHR23028">
    <property type="entry name" value="ACETYLTRANSFERASE"/>
    <property type="match status" value="1"/>
</dbReference>
<dbReference type="SUPFAM" id="SSF52266">
    <property type="entry name" value="SGNH hydrolase"/>
    <property type="match status" value="1"/>
</dbReference>
<organism evidence="11 12">
    <name type="scientific">Clostridium aciditolerans</name>
    <dbReference type="NCBI Taxonomy" id="339861"/>
    <lineage>
        <taxon>Bacteria</taxon>
        <taxon>Bacillati</taxon>
        <taxon>Bacillota</taxon>
        <taxon>Clostridia</taxon>
        <taxon>Eubacteriales</taxon>
        <taxon>Clostridiaceae</taxon>
        <taxon>Clostridium</taxon>
    </lineage>
</organism>
<keyword evidence="3" id="KW-0808">Transferase</keyword>
<evidence type="ECO:0000256" key="6">
    <source>
        <dbReference type="ARBA" id="ARBA00023136"/>
    </source>
</evidence>
<keyword evidence="7" id="KW-0012">Acyltransferase</keyword>
<dbReference type="Gene3D" id="3.40.50.1110">
    <property type="entry name" value="SGNH hydrolase"/>
    <property type="match status" value="1"/>
</dbReference>
<dbReference type="Proteomes" id="UP000622687">
    <property type="component" value="Unassembled WGS sequence"/>
</dbReference>
<dbReference type="InterPro" id="IPR036514">
    <property type="entry name" value="SGNH_hydro_sf"/>
</dbReference>
<dbReference type="GO" id="GO:0009103">
    <property type="term" value="P:lipopolysaccharide biosynthetic process"/>
    <property type="evidence" value="ECO:0007669"/>
    <property type="project" value="TreeGrafter"/>
</dbReference>
<dbReference type="GO" id="GO:0016747">
    <property type="term" value="F:acyltransferase activity, transferring groups other than amino-acyl groups"/>
    <property type="evidence" value="ECO:0007669"/>
    <property type="project" value="InterPro"/>
</dbReference>
<feature type="compositionally biased region" description="Basic and acidic residues" evidence="8">
    <location>
        <begin position="431"/>
        <end position="445"/>
    </location>
</feature>
<feature type="domain" description="Acyltransferase 3" evidence="10">
    <location>
        <begin position="12"/>
        <end position="345"/>
    </location>
</feature>
<protein>
    <submittedName>
        <fullName evidence="11">Acetyltransferase</fullName>
    </submittedName>
</protein>
<evidence type="ECO:0000256" key="8">
    <source>
        <dbReference type="SAM" id="MobiDB-lite"/>
    </source>
</evidence>
<dbReference type="PANTHER" id="PTHR23028:SF53">
    <property type="entry name" value="ACYL_TRANSF_3 DOMAIN-CONTAINING PROTEIN"/>
    <property type="match status" value="1"/>
</dbReference>
<evidence type="ECO:0000259" key="10">
    <source>
        <dbReference type="Pfam" id="PF01757"/>
    </source>
</evidence>
<keyword evidence="12" id="KW-1185">Reference proteome</keyword>
<evidence type="ECO:0000313" key="12">
    <source>
        <dbReference type="Proteomes" id="UP000622687"/>
    </source>
</evidence>
<evidence type="ECO:0000313" key="11">
    <source>
        <dbReference type="EMBL" id="MBI6872910.1"/>
    </source>
</evidence>
<dbReference type="GO" id="GO:0005886">
    <property type="term" value="C:plasma membrane"/>
    <property type="evidence" value="ECO:0007669"/>
    <property type="project" value="UniProtKB-SubCell"/>
</dbReference>
<feature type="transmembrane region" description="Helical" evidence="9">
    <location>
        <begin position="331"/>
        <end position="353"/>
    </location>
</feature>
<feature type="transmembrane region" description="Helical" evidence="9">
    <location>
        <begin position="239"/>
        <end position="258"/>
    </location>
</feature>
<feature type="transmembrane region" description="Helical" evidence="9">
    <location>
        <begin position="308"/>
        <end position="325"/>
    </location>
</feature>
<keyword evidence="4 9" id="KW-0812">Transmembrane</keyword>
<keyword evidence="5 9" id="KW-1133">Transmembrane helix</keyword>
<name>A0A934M3D7_9CLOT</name>
<evidence type="ECO:0000256" key="9">
    <source>
        <dbReference type="SAM" id="Phobius"/>
    </source>
</evidence>
<feature type="transmembrane region" description="Helical" evidence="9">
    <location>
        <begin position="211"/>
        <end position="227"/>
    </location>
</feature>
<keyword evidence="2" id="KW-1003">Cell membrane</keyword>
<comment type="subcellular location">
    <subcellularLocation>
        <location evidence="1">Cell membrane</location>
        <topology evidence="1">Multi-pass membrane protein</topology>
    </subcellularLocation>
</comment>